<dbReference type="InterPro" id="IPR000537">
    <property type="entry name" value="UbiA_prenyltransferase"/>
</dbReference>
<gene>
    <name evidence="5" type="ORF">GCM10010201_35540</name>
</gene>
<evidence type="ECO:0000313" key="6">
    <source>
        <dbReference type="Proteomes" id="UP001499978"/>
    </source>
</evidence>
<comment type="caution">
    <text evidence="5">The sequence shown here is derived from an EMBL/GenBank/DDBJ whole genome shotgun (WGS) entry which is preliminary data.</text>
</comment>
<dbReference type="EMBL" id="BAAARY010000041">
    <property type="protein sequence ID" value="GAA2532890.1"/>
    <property type="molecule type" value="Genomic_DNA"/>
</dbReference>
<dbReference type="CDD" id="cd13964">
    <property type="entry name" value="PT_UbiA_1"/>
    <property type="match status" value="1"/>
</dbReference>
<dbReference type="PANTHER" id="PTHR42723">
    <property type="entry name" value="CHLOROPHYLL SYNTHASE"/>
    <property type="match status" value="1"/>
</dbReference>
<evidence type="ECO:0000256" key="1">
    <source>
        <dbReference type="ARBA" id="ARBA00004141"/>
    </source>
</evidence>
<dbReference type="Proteomes" id="UP001499978">
    <property type="component" value="Unassembled WGS sequence"/>
</dbReference>
<keyword evidence="4" id="KW-0472">Membrane</keyword>
<evidence type="ECO:0000256" key="2">
    <source>
        <dbReference type="ARBA" id="ARBA00022692"/>
    </source>
</evidence>
<keyword evidence="3" id="KW-1133">Transmembrane helix</keyword>
<reference evidence="6" key="1">
    <citation type="journal article" date="2019" name="Int. J. Syst. Evol. Microbiol.">
        <title>The Global Catalogue of Microorganisms (GCM) 10K type strain sequencing project: providing services to taxonomists for standard genome sequencing and annotation.</title>
        <authorList>
            <consortium name="The Broad Institute Genomics Platform"/>
            <consortium name="The Broad Institute Genome Sequencing Center for Infectious Disease"/>
            <person name="Wu L."/>
            <person name="Ma J."/>
        </authorList>
    </citation>
    <scope>NUCLEOTIDE SEQUENCE [LARGE SCALE GENOMIC DNA]</scope>
    <source>
        <strain evidence="6">JCM 3367</strain>
    </source>
</reference>
<proteinExistence type="predicted"/>
<name>A0ABP6B1X5_9ACTN</name>
<dbReference type="RefSeq" id="WP_344174592.1">
    <property type="nucleotide sequence ID" value="NZ_BAAARY010000041.1"/>
</dbReference>
<keyword evidence="6" id="KW-1185">Reference proteome</keyword>
<dbReference type="Pfam" id="PF01040">
    <property type="entry name" value="UbiA"/>
    <property type="match status" value="1"/>
</dbReference>
<evidence type="ECO:0000256" key="4">
    <source>
        <dbReference type="ARBA" id="ARBA00023136"/>
    </source>
</evidence>
<evidence type="ECO:0000313" key="5">
    <source>
        <dbReference type="EMBL" id="GAA2532890.1"/>
    </source>
</evidence>
<dbReference type="InterPro" id="IPR044878">
    <property type="entry name" value="UbiA_sf"/>
</dbReference>
<evidence type="ECO:0000256" key="3">
    <source>
        <dbReference type="ARBA" id="ARBA00022989"/>
    </source>
</evidence>
<dbReference type="Gene3D" id="1.10.357.140">
    <property type="entry name" value="UbiA prenyltransferase"/>
    <property type="match status" value="1"/>
</dbReference>
<accession>A0ABP6B1X5</accession>
<organism evidence="5 6">
    <name type="scientific">Pilimelia columellifera subsp. columellifera</name>
    <dbReference type="NCBI Taxonomy" id="706583"/>
    <lineage>
        <taxon>Bacteria</taxon>
        <taxon>Bacillati</taxon>
        <taxon>Actinomycetota</taxon>
        <taxon>Actinomycetes</taxon>
        <taxon>Micromonosporales</taxon>
        <taxon>Micromonosporaceae</taxon>
        <taxon>Pilimelia</taxon>
    </lineage>
</organism>
<dbReference type="PANTHER" id="PTHR42723:SF1">
    <property type="entry name" value="CHLOROPHYLL SYNTHASE, CHLOROPLASTIC"/>
    <property type="match status" value="1"/>
</dbReference>
<sequence>MSSFADLAELVRAPAALSVPGDVIAGAGASRSLGPATGGLATAAVCLYWAGMAANDWADRVRDASERPDRPIPSGRVRPGTALGVAAGLTAAGLACAGAAGGRRSLAVALPLAAAVWGYDLGGKETPAGPALMATCRGLDVLLGASTQKGGPARALPTAVTVALHTYALTVLSRAEVTGATPRLPAGTLAGTAAVAVAAVAIPRRAAAGESTSSRRWATGVAGLLAGAYLSQFGTAQARAVRDPGATRVRAAVSSGITSLPSLQGALAARAGFPRAALLVAALAPLGRRLARWISPT</sequence>
<dbReference type="InterPro" id="IPR050475">
    <property type="entry name" value="Prenyltransferase_related"/>
</dbReference>
<keyword evidence="2" id="KW-0812">Transmembrane</keyword>
<comment type="subcellular location">
    <subcellularLocation>
        <location evidence="1">Membrane</location>
        <topology evidence="1">Multi-pass membrane protein</topology>
    </subcellularLocation>
</comment>
<dbReference type="NCBIfam" id="NF045897">
    <property type="entry name" value="SCO3242_trans"/>
    <property type="match status" value="1"/>
</dbReference>
<protein>
    <submittedName>
        <fullName evidence="5">UbiA family prenyltransferase</fullName>
    </submittedName>
</protein>